<dbReference type="GO" id="GO:0000981">
    <property type="term" value="F:DNA-binding transcription factor activity, RNA polymerase II-specific"/>
    <property type="evidence" value="ECO:0007669"/>
    <property type="project" value="TreeGrafter"/>
</dbReference>
<dbReference type="GO" id="GO:0005634">
    <property type="term" value="C:nucleus"/>
    <property type="evidence" value="ECO:0007669"/>
    <property type="project" value="UniProtKB-SubCell"/>
</dbReference>
<dbReference type="SMART" id="SM00389">
    <property type="entry name" value="HOX"/>
    <property type="match status" value="1"/>
</dbReference>
<dbReference type="CDD" id="cd00086">
    <property type="entry name" value="homeodomain"/>
    <property type="match status" value="1"/>
</dbReference>
<evidence type="ECO:0000256" key="1">
    <source>
        <dbReference type="ARBA" id="ARBA00004123"/>
    </source>
</evidence>
<feature type="region of interest" description="Disordered" evidence="7">
    <location>
        <begin position="158"/>
        <end position="250"/>
    </location>
</feature>
<dbReference type="PROSITE" id="PS50071">
    <property type="entry name" value="HOMEOBOX_2"/>
    <property type="match status" value="1"/>
</dbReference>
<sequence>MSEFARQAHPDAAHRERLAREIPGLSPRQVQVWFQNRRAKLKRMSSDDRDSMLKSRTLPEQFPILQTLHQYGRPIVGTPLASPTEYSPITEHGYRPDPLRRQHLRPDEMGNMLSPTNSQFSGMPYTPTTSGEMLSPVSSTGERTPYGSGYMTAPPLGPQQRGNPFSRPSDPFRTHANVPRLNLGETPRSISEPNTTPVRSSTPYSANPMEHGEYQLSPSYSMQGMPFVEPPRSVPEGPTSPYVHGGQQGT</sequence>
<feature type="compositionally biased region" description="Polar residues" evidence="7">
    <location>
        <begin position="188"/>
        <end position="205"/>
    </location>
</feature>
<organism evidence="9 10">
    <name type="scientific">Ascobolus immersus RN42</name>
    <dbReference type="NCBI Taxonomy" id="1160509"/>
    <lineage>
        <taxon>Eukaryota</taxon>
        <taxon>Fungi</taxon>
        <taxon>Dikarya</taxon>
        <taxon>Ascomycota</taxon>
        <taxon>Pezizomycotina</taxon>
        <taxon>Pezizomycetes</taxon>
        <taxon>Pezizales</taxon>
        <taxon>Ascobolaceae</taxon>
        <taxon>Ascobolus</taxon>
    </lineage>
</organism>
<keyword evidence="3 5" id="KW-0371">Homeobox</keyword>
<evidence type="ECO:0000256" key="2">
    <source>
        <dbReference type="ARBA" id="ARBA00023125"/>
    </source>
</evidence>
<evidence type="ECO:0000256" key="7">
    <source>
        <dbReference type="SAM" id="MobiDB-lite"/>
    </source>
</evidence>
<dbReference type="EMBL" id="ML119739">
    <property type="protein sequence ID" value="RPA76697.1"/>
    <property type="molecule type" value="Genomic_DNA"/>
</dbReference>
<dbReference type="SUPFAM" id="SSF46689">
    <property type="entry name" value="Homeodomain-like"/>
    <property type="match status" value="1"/>
</dbReference>
<dbReference type="STRING" id="1160509.A0A3N4HTT8"/>
<dbReference type="InterPro" id="IPR009057">
    <property type="entry name" value="Homeodomain-like_sf"/>
</dbReference>
<keyword evidence="4 5" id="KW-0539">Nucleus</keyword>
<evidence type="ECO:0000256" key="6">
    <source>
        <dbReference type="RuleBase" id="RU000682"/>
    </source>
</evidence>
<evidence type="ECO:0000256" key="3">
    <source>
        <dbReference type="ARBA" id="ARBA00023155"/>
    </source>
</evidence>
<gene>
    <name evidence="9" type="ORF">BJ508DRAFT_213479</name>
</gene>
<accession>A0A3N4HTT8</accession>
<dbReference type="Proteomes" id="UP000275078">
    <property type="component" value="Unassembled WGS sequence"/>
</dbReference>
<feature type="region of interest" description="Disordered" evidence="7">
    <location>
        <begin position="1"/>
        <end position="23"/>
    </location>
</feature>
<dbReference type="PANTHER" id="PTHR24208">
    <property type="entry name" value="LIM/HOMEOBOX PROTEIN LHX"/>
    <property type="match status" value="1"/>
</dbReference>
<dbReference type="PANTHER" id="PTHR24208:SF166">
    <property type="entry name" value="LIM HOMEOBOX TRANSCRIPTION FACTOR 1 ALPHA, ISOFORM B"/>
    <property type="match status" value="1"/>
</dbReference>
<feature type="compositionally biased region" description="Basic and acidic residues" evidence="7">
    <location>
        <begin position="1"/>
        <end position="20"/>
    </location>
</feature>
<dbReference type="GO" id="GO:0000977">
    <property type="term" value="F:RNA polymerase II transcription regulatory region sequence-specific DNA binding"/>
    <property type="evidence" value="ECO:0007669"/>
    <property type="project" value="TreeGrafter"/>
</dbReference>
<dbReference type="AlphaFoldDB" id="A0A3N4HTT8"/>
<name>A0A3N4HTT8_ASCIM</name>
<dbReference type="Pfam" id="PF00046">
    <property type="entry name" value="Homeodomain"/>
    <property type="match status" value="1"/>
</dbReference>
<dbReference type="InterPro" id="IPR050453">
    <property type="entry name" value="LIM_Homeobox_TF"/>
</dbReference>
<reference evidence="9 10" key="1">
    <citation type="journal article" date="2018" name="Nat. Ecol. Evol.">
        <title>Pezizomycetes genomes reveal the molecular basis of ectomycorrhizal truffle lifestyle.</title>
        <authorList>
            <person name="Murat C."/>
            <person name="Payen T."/>
            <person name="Noel B."/>
            <person name="Kuo A."/>
            <person name="Morin E."/>
            <person name="Chen J."/>
            <person name="Kohler A."/>
            <person name="Krizsan K."/>
            <person name="Balestrini R."/>
            <person name="Da Silva C."/>
            <person name="Montanini B."/>
            <person name="Hainaut M."/>
            <person name="Levati E."/>
            <person name="Barry K.W."/>
            <person name="Belfiori B."/>
            <person name="Cichocki N."/>
            <person name="Clum A."/>
            <person name="Dockter R.B."/>
            <person name="Fauchery L."/>
            <person name="Guy J."/>
            <person name="Iotti M."/>
            <person name="Le Tacon F."/>
            <person name="Lindquist E.A."/>
            <person name="Lipzen A."/>
            <person name="Malagnac F."/>
            <person name="Mello A."/>
            <person name="Molinier V."/>
            <person name="Miyauchi S."/>
            <person name="Poulain J."/>
            <person name="Riccioni C."/>
            <person name="Rubini A."/>
            <person name="Sitrit Y."/>
            <person name="Splivallo R."/>
            <person name="Traeger S."/>
            <person name="Wang M."/>
            <person name="Zifcakova L."/>
            <person name="Wipf D."/>
            <person name="Zambonelli A."/>
            <person name="Paolocci F."/>
            <person name="Nowrousian M."/>
            <person name="Ottonello S."/>
            <person name="Baldrian P."/>
            <person name="Spatafora J.W."/>
            <person name="Henrissat B."/>
            <person name="Nagy L.G."/>
            <person name="Aury J.M."/>
            <person name="Wincker P."/>
            <person name="Grigoriev I.V."/>
            <person name="Bonfante P."/>
            <person name="Martin F.M."/>
        </authorList>
    </citation>
    <scope>NUCLEOTIDE SEQUENCE [LARGE SCALE GENOMIC DNA]</scope>
    <source>
        <strain evidence="9 10">RN42</strain>
    </source>
</reference>
<dbReference type="InterPro" id="IPR001356">
    <property type="entry name" value="HD"/>
</dbReference>
<protein>
    <recommendedName>
        <fullName evidence="8">Homeobox domain-containing protein</fullName>
    </recommendedName>
</protein>
<keyword evidence="10" id="KW-1185">Reference proteome</keyword>
<feature type="domain" description="Homeobox" evidence="8">
    <location>
        <begin position="1"/>
        <end position="44"/>
    </location>
</feature>
<feature type="DNA-binding region" description="Homeobox" evidence="5">
    <location>
        <begin position="3"/>
        <end position="45"/>
    </location>
</feature>
<evidence type="ECO:0000313" key="10">
    <source>
        <dbReference type="Proteomes" id="UP000275078"/>
    </source>
</evidence>
<dbReference type="Gene3D" id="1.10.10.60">
    <property type="entry name" value="Homeodomain-like"/>
    <property type="match status" value="1"/>
</dbReference>
<evidence type="ECO:0000313" key="9">
    <source>
        <dbReference type="EMBL" id="RPA76697.1"/>
    </source>
</evidence>
<evidence type="ECO:0000259" key="8">
    <source>
        <dbReference type="PROSITE" id="PS50071"/>
    </source>
</evidence>
<keyword evidence="2 5" id="KW-0238">DNA-binding</keyword>
<proteinExistence type="predicted"/>
<evidence type="ECO:0000256" key="5">
    <source>
        <dbReference type="PROSITE-ProRule" id="PRU00108"/>
    </source>
</evidence>
<dbReference type="OrthoDB" id="6159439at2759"/>
<evidence type="ECO:0000256" key="4">
    <source>
        <dbReference type="ARBA" id="ARBA00023242"/>
    </source>
</evidence>
<comment type="subcellular location">
    <subcellularLocation>
        <location evidence="1 5 6">Nucleus</location>
    </subcellularLocation>
</comment>